<dbReference type="STRING" id="1462526.BN990_00701"/>
<dbReference type="PROSITE" id="PS50109">
    <property type="entry name" value="HIS_KIN"/>
    <property type="match status" value="1"/>
</dbReference>
<dbReference type="EC" id="2.7.13.3" evidence="3"/>
<evidence type="ECO:0000259" key="14">
    <source>
        <dbReference type="PROSITE" id="PS50885"/>
    </source>
</evidence>
<organism evidence="15 16">
    <name type="scientific">Virgibacillus massiliensis</name>
    <dbReference type="NCBI Taxonomy" id="1462526"/>
    <lineage>
        <taxon>Bacteria</taxon>
        <taxon>Bacillati</taxon>
        <taxon>Bacillota</taxon>
        <taxon>Bacilli</taxon>
        <taxon>Bacillales</taxon>
        <taxon>Bacillaceae</taxon>
        <taxon>Virgibacillus</taxon>
    </lineage>
</organism>
<dbReference type="InterPro" id="IPR005467">
    <property type="entry name" value="His_kinase_dom"/>
</dbReference>
<dbReference type="GO" id="GO:0000155">
    <property type="term" value="F:phosphorelay sensor kinase activity"/>
    <property type="evidence" value="ECO:0007669"/>
    <property type="project" value="InterPro"/>
</dbReference>
<dbReference type="SUPFAM" id="SSF55874">
    <property type="entry name" value="ATPase domain of HSP90 chaperone/DNA topoisomerase II/histidine kinase"/>
    <property type="match status" value="1"/>
</dbReference>
<evidence type="ECO:0000256" key="11">
    <source>
        <dbReference type="ARBA" id="ARBA00023136"/>
    </source>
</evidence>
<evidence type="ECO:0000256" key="8">
    <source>
        <dbReference type="ARBA" id="ARBA00022777"/>
    </source>
</evidence>
<comment type="catalytic activity">
    <reaction evidence="1">
        <text>ATP + protein L-histidine = ADP + protein N-phospho-L-histidine.</text>
        <dbReference type="EC" id="2.7.13.3"/>
    </reaction>
</comment>
<gene>
    <name evidence="15" type="primary">ypdA</name>
    <name evidence="15" type="ORF">BN990_00701</name>
</gene>
<dbReference type="eggNOG" id="COG2972">
    <property type="taxonomic scope" value="Bacteria"/>
</dbReference>
<keyword evidence="5" id="KW-0597">Phosphoprotein</keyword>
<evidence type="ECO:0000313" key="15">
    <source>
        <dbReference type="EMBL" id="CDQ38431.1"/>
    </source>
</evidence>
<dbReference type="GO" id="GO:0005886">
    <property type="term" value="C:plasma membrane"/>
    <property type="evidence" value="ECO:0007669"/>
    <property type="project" value="UniProtKB-SubCell"/>
</dbReference>
<dbReference type="AlphaFoldDB" id="A0A024Q928"/>
<evidence type="ECO:0000256" key="7">
    <source>
        <dbReference type="ARBA" id="ARBA00022741"/>
    </source>
</evidence>
<dbReference type="Proteomes" id="UP000028875">
    <property type="component" value="Unassembled WGS sequence"/>
</dbReference>
<evidence type="ECO:0000313" key="16">
    <source>
        <dbReference type="Proteomes" id="UP000028875"/>
    </source>
</evidence>
<feature type="transmembrane region" description="Helical" evidence="12">
    <location>
        <begin position="9"/>
        <end position="28"/>
    </location>
</feature>
<keyword evidence="9" id="KW-0067">ATP-binding</keyword>
<evidence type="ECO:0000259" key="13">
    <source>
        <dbReference type="PROSITE" id="PS50109"/>
    </source>
</evidence>
<evidence type="ECO:0000256" key="2">
    <source>
        <dbReference type="ARBA" id="ARBA00004651"/>
    </source>
</evidence>
<dbReference type="PROSITE" id="PS50885">
    <property type="entry name" value="HAMP"/>
    <property type="match status" value="1"/>
</dbReference>
<dbReference type="EMBL" id="CCDP010000001">
    <property type="protein sequence ID" value="CDQ38431.1"/>
    <property type="molecule type" value="Genomic_DNA"/>
</dbReference>
<evidence type="ECO:0000256" key="4">
    <source>
        <dbReference type="ARBA" id="ARBA00022475"/>
    </source>
</evidence>
<dbReference type="InterPro" id="IPR003594">
    <property type="entry name" value="HATPase_dom"/>
</dbReference>
<protein>
    <recommendedName>
        <fullName evidence="3">histidine kinase</fullName>
        <ecNumber evidence="3">2.7.13.3</ecNumber>
    </recommendedName>
</protein>
<feature type="transmembrane region" description="Helical" evidence="12">
    <location>
        <begin position="174"/>
        <end position="196"/>
    </location>
</feature>
<dbReference type="Pfam" id="PF02518">
    <property type="entry name" value="HATPase_c"/>
    <property type="match status" value="1"/>
</dbReference>
<evidence type="ECO:0000256" key="5">
    <source>
        <dbReference type="ARBA" id="ARBA00022553"/>
    </source>
</evidence>
<dbReference type="InterPro" id="IPR010559">
    <property type="entry name" value="Sig_transdc_His_kin_internal"/>
</dbReference>
<evidence type="ECO:0000256" key="10">
    <source>
        <dbReference type="ARBA" id="ARBA00023012"/>
    </source>
</evidence>
<dbReference type="GO" id="GO:0005524">
    <property type="term" value="F:ATP binding"/>
    <property type="evidence" value="ECO:0007669"/>
    <property type="project" value="UniProtKB-KW"/>
</dbReference>
<evidence type="ECO:0000256" key="3">
    <source>
        <dbReference type="ARBA" id="ARBA00012438"/>
    </source>
</evidence>
<keyword evidence="12" id="KW-1133">Transmembrane helix</keyword>
<evidence type="ECO:0000256" key="12">
    <source>
        <dbReference type="SAM" id="Phobius"/>
    </source>
</evidence>
<feature type="domain" description="Histidine kinase" evidence="13">
    <location>
        <begin position="365"/>
        <end position="472"/>
    </location>
</feature>
<dbReference type="SUPFAM" id="SSF158472">
    <property type="entry name" value="HAMP domain-like"/>
    <property type="match status" value="1"/>
</dbReference>
<dbReference type="OrthoDB" id="9776552at2"/>
<accession>A0A024Q928</accession>
<comment type="caution">
    <text evidence="15">The sequence shown here is derived from an EMBL/GenBank/DDBJ whole genome shotgun (WGS) entry which is preliminary data.</text>
</comment>
<name>A0A024Q928_9BACI</name>
<dbReference type="CDD" id="cd06225">
    <property type="entry name" value="HAMP"/>
    <property type="match status" value="1"/>
</dbReference>
<keyword evidence="7" id="KW-0547">Nucleotide-binding</keyword>
<evidence type="ECO:0000256" key="9">
    <source>
        <dbReference type="ARBA" id="ARBA00022840"/>
    </source>
</evidence>
<feature type="domain" description="HAMP" evidence="14">
    <location>
        <begin position="198"/>
        <end position="251"/>
    </location>
</feature>
<evidence type="ECO:0000256" key="1">
    <source>
        <dbReference type="ARBA" id="ARBA00000085"/>
    </source>
</evidence>
<keyword evidence="16" id="KW-1185">Reference proteome</keyword>
<dbReference type="Gene3D" id="3.30.565.10">
    <property type="entry name" value="Histidine kinase-like ATPase, C-terminal domain"/>
    <property type="match status" value="1"/>
</dbReference>
<evidence type="ECO:0000256" key="6">
    <source>
        <dbReference type="ARBA" id="ARBA00022679"/>
    </source>
</evidence>
<dbReference type="PANTHER" id="PTHR34220:SF7">
    <property type="entry name" value="SENSOR HISTIDINE KINASE YPDA"/>
    <property type="match status" value="1"/>
</dbReference>
<dbReference type="SMART" id="SM00387">
    <property type="entry name" value="HATPase_c"/>
    <property type="match status" value="1"/>
</dbReference>
<keyword evidence="12" id="KW-0812">Transmembrane</keyword>
<dbReference type="PANTHER" id="PTHR34220">
    <property type="entry name" value="SENSOR HISTIDINE KINASE YPDA"/>
    <property type="match status" value="1"/>
</dbReference>
<keyword evidence="4" id="KW-1003">Cell membrane</keyword>
<proteinExistence type="predicted"/>
<reference evidence="16" key="2">
    <citation type="submission" date="2014-05" db="EMBL/GenBank/DDBJ databases">
        <title>Draft genome sequence of Virgibacillus massiliensis Vm-5.</title>
        <authorList>
            <person name="Khelaifia S."/>
            <person name="Croce O."/>
            <person name="Lagier J.C."/>
            <person name="Raoult D."/>
        </authorList>
    </citation>
    <scope>NUCLEOTIDE SEQUENCE [LARGE SCALE GENOMIC DNA]</scope>
    <source>
        <strain evidence="16">Vm-5</strain>
    </source>
</reference>
<keyword evidence="11 12" id="KW-0472">Membrane</keyword>
<dbReference type="InterPro" id="IPR050640">
    <property type="entry name" value="Bact_2-comp_sensor_kinase"/>
</dbReference>
<keyword evidence="10" id="KW-0902">Two-component regulatory system</keyword>
<dbReference type="RefSeq" id="WP_021289686.1">
    <property type="nucleotide sequence ID" value="NZ_BNER01000001.1"/>
</dbReference>
<comment type="subcellular location">
    <subcellularLocation>
        <location evidence="2">Cell membrane</location>
        <topology evidence="2">Multi-pass membrane protein</topology>
    </subcellularLocation>
</comment>
<dbReference type="InterPro" id="IPR036890">
    <property type="entry name" value="HATPase_C_sf"/>
</dbReference>
<dbReference type="Gene3D" id="6.10.340.10">
    <property type="match status" value="1"/>
</dbReference>
<keyword evidence="8 15" id="KW-0418">Kinase</keyword>
<dbReference type="Pfam" id="PF06580">
    <property type="entry name" value="His_kinase"/>
    <property type="match status" value="1"/>
</dbReference>
<reference evidence="15 16" key="1">
    <citation type="submission" date="2014-03" db="EMBL/GenBank/DDBJ databases">
        <authorList>
            <person name="Urmite Genomes U."/>
        </authorList>
    </citation>
    <scope>NUCLEOTIDE SEQUENCE [LARGE SCALE GENOMIC DNA]</scope>
    <source>
        <strain evidence="15 16">Vm-5</strain>
    </source>
</reference>
<sequence>MRTIRGKLIVYSCVFIILFQITAISIYVSSNQLSSIYNKRFERFLILNTISQQTESLYSELKLYVNNSNTAQDTSYFQLKNGLENQKDRLLAIFNEDNTIELKNYRHIIETFIYESELTMGFVIKDDMEQYTKHLEETRAASNYIQAATLELIDRDLTDYQLFYQDMQERNQNFFLFILFLSLSTILLAVFFAIWFSKGITMPIQQLSDAAKEVSTGELVGAPINIKANNELKLLGDTFHKMRLDIHQLVSDMKDQSELDRLVNEMEIKHLQNQINPHFLFNTLNTVSKMAYLEDAASTSKLIDATAALLRHSLGHIDKNVSLREEVDVVADYFHIQKVRFSERIQFQWFVDEACLDIDVPRLTLQPLVENAFIHGIEGKEEGGTITLTIYESEKWVVTEVADDGIGMDPDDAQSYITTTNKAINHVGHSTGIGLSNVIRRLQLCYQQMNVAEIDTEPGKGTTIRLLLPKDGKEDEDANYYS</sequence>
<keyword evidence="6" id="KW-0808">Transferase</keyword>
<dbReference type="InterPro" id="IPR003660">
    <property type="entry name" value="HAMP_dom"/>
</dbReference>